<dbReference type="GO" id="GO:0005829">
    <property type="term" value="C:cytosol"/>
    <property type="evidence" value="ECO:0007669"/>
    <property type="project" value="EnsemblFungi"/>
</dbReference>
<keyword evidence="7 11" id="KW-0464">Manganese</keyword>
<comment type="cofactor">
    <cofactor evidence="11">
        <name>Mn(2+)</name>
        <dbReference type="ChEBI" id="CHEBI:29035"/>
    </cofactor>
    <text evidence="11">Binds 2 manganese ions per subunit.</text>
</comment>
<comment type="catalytic activity">
    <reaction evidence="8 11">
        <text>L-arginine + H2O = urea + L-ornithine</text>
        <dbReference type="Rhea" id="RHEA:20569"/>
        <dbReference type="ChEBI" id="CHEBI:15377"/>
        <dbReference type="ChEBI" id="CHEBI:16199"/>
        <dbReference type="ChEBI" id="CHEBI:32682"/>
        <dbReference type="ChEBI" id="CHEBI:46911"/>
        <dbReference type="EC" id="3.5.3.1"/>
    </reaction>
</comment>
<keyword evidence="13" id="KW-1185">Reference proteome</keyword>
<dbReference type="GO" id="GO:0004053">
    <property type="term" value="F:arginase activity"/>
    <property type="evidence" value="ECO:0007669"/>
    <property type="project" value="UniProtKB-EC"/>
</dbReference>
<dbReference type="GO" id="GO:0030145">
    <property type="term" value="F:manganese ion binding"/>
    <property type="evidence" value="ECO:0007669"/>
    <property type="project" value="EnsemblFungi"/>
</dbReference>
<comment type="similarity">
    <text evidence="9 10">Belongs to the arginase family.</text>
</comment>
<dbReference type="InterPro" id="IPR023696">
    <property type="entry name" value="Ureohydrolase_dom_sf"/>
</dbReference>
<dbReference type="GO" id="GO:0090368">
    <property type="term" value="P:regulation of ornithine metabolic process"/>
    <property type="evidence" value="ECO:0007669"/>
    <property type="project" value="EnsemblFungi"/>
</dbReference>
<evidence type="ECO:0000256" key="2">
    <source>
        <dbReference type="ARBA" id="ARBA00012168"/>
    </source>
</evidence>
<dbReference type="GO" id="GO:0006525">
    <property type="term" value="P:arginine metabolic process"/>
    <property type="evidence" value="ECO:0007669"/>
    <property type="project" value="UniProtKB-KW"/>
</dbReference>
<dbReference type="OMA" id="YKEFRYA"/>
<dbReference type="GO" id="GO:0005634">
    <property type="term" value="C:nucleus"/>
    <property type="evidence" value="ECO:0007669"/>
    <property type="project" value="TreeGrafter"/>
</dbReference>
<dbReference type="GO" id="GO:0090369">
    <property type="term" value="F:ornithine carbamoyltransferase inhibitor activity"/>
    <property type="evidence" value="ECO:0007669"/>
    <property type="project" value="EnsemblFungi"/>
</dbReference>
<protein>
    <recommendedName>
        <fullName evidence="3 11">Arginase</fullName>
        <ecNumber evidence="2 11">3.5.3.1</ecNumber>
    </recommendedName>
</protein>
<dbReference type="PANTHER" id="PTHR43782">
    <property type="entry name" value="ARGINASE"/>
    <property type="match status" value="1"/>
</dbReference>
<dbReference type="PROSITE" id="PS01053">
    <property type="entry name" value="ARGINASE_1"/>
    <property type="match status" value="1"/>
</dbReference>
<dbReference type="SUPFAM" id="SSF52768">
    <property type="entry name" value="Arginase/deacetylase"/>
    <property type="match status" value="1"/>
</dbReference>
<dbReference type="Pfam" id="PF00491">
    <property type="entry name" value="Arginase"/>
    <property type="match status" value="1"/>
</dbReference>
<dbReference type="NCBIfam" id="TIGR01229">
    <property type="entry name" value="rocF_arginase"/>
    <property type="match status" value="1"/>
</dbReference>
<evidence type="ECO:0000256" key="8">
    <source>
        <dbReference type="ARBA" id="ARBA00047391"/>
    </source>
</evidence>
<gene>
    <name evidence="12" type="ORF">M427DRAFT_54787</name>
</gene>
<keyword evidence="4 11" id="KW-0056">Arginine metabolism</keyword>
<evidence type="ECO:0000256" key="9">
    <source>
        <dbReference type="PROSITE-ProRule" id="PRU00742"/>
    </source>
</evidence>
<dbReference type="GO" id="GO:0000050">
    <property type="term" value="P:urea cycle"/>
    <property type="evidence" value="ECO:0007669"/>
    <property type="project" value="UniProtKB-UniPathway"/>
</dbReference>
<dbReference type="OrthoDB" id="9992747at2759"/>
<evidence type="ECO:0000256" key="5">
    <source>
        <dbReference type="ARBA" id="ARBA00022723"/>
    </source>
</evidence>
<evidence type="ECO:0000256" key="4">
    <source>
        <dbReference type="ARBA" id="ARBA00022503"/>
    </source>
</evidence>
<keyword evidence="5 11" id="KW-0479">Metal-binding</keyword>
<dbReference type="Proteomes" id="UP000070544">
    <property type="component" value="Unassembled WGS sequence"/>
</dbReference>
<dbReference type="CDD" id="cd09989">
    <property type="entry name" value="Arginase"/>
    <property type="match status" value="1"/>
</dbReference>
<reference evidence="12 13" key="1">
    <citation type="journal article" date="2015" name="Genome Biol. Evol.">
        <title>Phylogenomic analyses indicate that early fungi evolved digesting cell walls of algal ancestors of land plants.</title>
        <authorList>
            <person name="Chang Y."/>
            <person name="Wang S."/>
            <person name="Sekimoto S."/>
            <person name="Aerts A.L."/>
            <person name="Choi C."/>
            <person name="Clum A."/>
            <person name="LaButti K.M."/>
            <person name="Lindquist E.A."/>
            <person name="Yee Ngan C."/>
            <person name="Ohm R.A."/>
            <person name="Salamov A.A."/>
            <person name="Grigoriev I.V."/>
            <person name="Spatafora J.W."/>
            <person name="Berbee M.L."/>
        </authorList>
    </citation>
    <scope>NUCLEOTIDE SEQUENCE [LARGE SCALE GENOMIC DNA]</scope>
    <source>
        <strain evidence="12 13">JEL478</strain>
    </source>
</reference>
<dbReference type="FunFam" id="3.40.800.10:FF:000012">
    <property type="entry name" value="Arginase"/>
    <property type="match status" value="1"/>
</dbReference>
<dbReference type="GO" id="GO:1903269">
    <property type="term" value="C:ornithine carbamoyltransferase inhibitor complex"/>
    <property type="evidence" value="ECO:0007669"/>
    <property type="project" value="EnsemblFungi"/>
</dbReference>
<evidence type="ECO:0000313" key="12">
    <source>
        <dbReference type="EMBL" id="KXS17132.1"/>
    </source>
</evidence>
<sequence length="331" mass="35417">MTSITLESPSDASASPEFSHKFLKRRAVGVVPAAFSGGQPKRGVETGPGHLIEFGLLEQLQSEDLGYEVTLDESFPPCDSLRPASDPLVGRLRNARWVSSVSQRVFSSVRDTCAKGAFALTIGGDHSVGMGTVAGSASVYGDLRVVWVDAHADINTPETTISGNLHGCPVSFLLGLGGTTNVAHFEWLRPCLTPDRIVYIGLRDLDPGEKKIIRSLGIKAFSMHEVDKWGIGRVMEMALDHIAPKRDKPIHLSFDVDALDPTVIPATGTPVRGGLTFREGHYICEALHETGLLVAMDLMEVNPLIGDQGGLLQTVSIGCGLVRSALGETLL</sequence>
<evidence type="ECO:0000256" key="3">
    <source>
        <dbReference type="ARBA" id="ARBA00018123"/>
    </source>
</evidence>
<organism evidence="12 13">
    <name type="scientific">Gonapodya prolifera (strain JEL478)</name>
    <name type="common">Monoblepharis prolifera</name>
    <dbReference type="NCBI Taxonomy" id="1344416"/>
    <lineage>
        <taxon>Eukaryota</taxon>
        <taxon>Fungi</taxon>
        <taxon>Fungi incertae sedis</taxon>
        <taxon>Chytridiomycota</taxon>
        <taxon>Chytridiomycota incertae sedis</taxon>
        <taxon>Monoblepharidomycetes</taxon>
        <taxon>Monoblepharidales</taxon>
        <taxon>Gonapodyaceae</taxon>
        <taxon>Gonapodya</taxon>
    </lineage>
</organism>
<dbReference type="PRINTS" id="PR00116">
    <property type="entry name" value="ARGINASE"/>
</dbReference>
<dbReference type="InterPro" id="IPR020855">
    <property type="entry name" value="Ureohydrolase_Mn_BS"/>
</dbReference>
<dbReference type="UniPathway" id="UPA00158">
    <property type="reaction ID" value="UER00270"/>
</dbReference>
<dbReference type="PROSITE" id="PS51409">
    <property type="entry name" value="ARGINASE_2"/>
    <property type="match status" value="1"/>
</dbReference>
<name>A0A139AK28_GONPJ</name>
<evidence type="ECO:0000256" key="6">
    <source>
        <dbReference type="ARBA" id="ARBA00022801"/>
    </source>
</evidence>
<evidence type="ECO:0000256" key="1">
    <source>
        <dbReference type="ARBA" id="ARBA00005098"/>
    </source>
</evidence>
<dbReference type="InterPro" id="IPR014033">
    <property type="entry name" value="Arginase"/>
</dbReference>
<keyword evidence="6 10" id="KW-0378">Hydrolase</keyword>
<dbReference type="EC" id="3.5.3.1" evidence="2 11"/>
<dbReference type="AlphaFoldDB" id="A0A139AK28"/>
<dbReference type="PANTHER" id="PTHR43782:SF3">
    <property type="entry name" value="ARGINASE"/>
    <property type="match status" value="1"/>
</dbReference>
<evidence type="ECO:0000256" key="7">
    <source>
        <dbReference type="ARBA" id="ARBA00023211"/>
    </source>
</evidence>
<accession>A0A139AK28</accession>
<evidence type="ECO:0000256" key="10">
    <source>
        <dbReference type="RuleBase" id="RU003684"/>
    </source>
</evidence>
<dbReference type="EMBL" id="KQ965748">
    <property type="protein sequence ID" value="KXS17132.1"/>
    <property type="molecule type" value="Genomic_DNA"/>
</dbReference>
<dbReference type="InterPro" id="IPR006035">
    <property type="entry name" value="Ureohydrolase"/>
</dbReference>
<comment type="pathway">
    <text evidence="1">Nitrogen metabolism; urea cycle; L-ornithine and urea from L-arginine: step 1/1.</text>
</comment>
<dbReference type="GO" id="GO:0008270">
    <property type="term" value="F:zinc ion binding"/>
    <property type="evidence" value="ECO:0007669"/>
    <property type="project" value="EnsemblFungi"/>
</dbReference>
<evidence type="ECO:0000256" key="11">
    <source>
        <dbReference type="RuleBase" id="RU361159"/>
    </source>
</evidence>
<evidence type="ECO:0000313" key="13">
    <source>
        <dbReference type="Proteomes" id="UP000070544"/>
    </source>
</evidence>
<dbReference type="STRING" id="1344416.A0A139AK28"/>
<proteinExistence type="inferred from homology"/>
<dbReference type="Gene3D" id="3.40.800.10">
    <property type="entry name" value="Ureohydrolase domain"/>
    <property type="match status" value="1"/>
</dbReference>